<dbReference type="AlphaFoldDB" id="A0A0B7F7I5"/>
<evidence type="ECO:0000313" key="1">
    <source>
        <dbReference type="EMBL" id="CEL54021.1"/>
    </source>
</evidence>
<organism evidence="1 2">
    <name type="scientific">Thanatephorus cucumeris (strain AG1-IB / isolate 7/3/14)</name>
    <name type="common">Lettuce bottom rot fungus</name>
    <name type="synonym">Rhizoctonia solani</name>
    <dbReference type="NCBI Taxonomy" id="1108050"/>
    <lineage>
        <taxon>Eukaryota</taxon>
        <taxon>Fungi</taxon>
        <taxon>Dikarya</taxon>
        <taxon>Basidiomycota</taxon>
        <taxon>Agaricomycotina</taxon>
        <taxon>Agaricomycetes</taxon>
        <taxon>Cantharellales</taxon>
        <taxon>Ceratobasidiaceae</taxon>
        <taxon>Rhizoctonia</taxon>
        <taxon>Rhizoctonia solani AG-1</taxon>
    </lineage>
</organism>
<proteinExistence type="predicted"/>
<sequence>MYRRLVIRLAGNDKLASFYYAAAEIGYSSCSVLNTNDYGYAHPAFESHIITSHNLIRFRIPHKVGSDKCCKM</sequence>
<dbReference type="Proteomes" id="UP000059188">
    <property type="component" value="Unassembled WGS sequence"/>
</dbReference>
<name>A0A0B7F7I5_THACB</name>
<evidence type="ECO:0000313" key="2">
    <source>
        <dbReference type="Proteomes" id="UP000059188"/>
    </source>
</evidence>
<dbReference type="EMBL" id="LN679244">
    <property type="protein sequence ID" value="CEL54021.1"/>
    <property type="molecule type" value="Genomic_DNA"/>
</dbReference>
<reference evidence="1 2" key="1">
    <citation type="submission" date="2014-11" db="EMBL/GenBank/DDBJ databases">
        <authorList>
            <person name="Wibberg Daniel"/>
        </authorList>
    </citation>
    <scope>NUCLEOTIDE SEQUENCE [LARGE SCALE GENOMIC DNA]</scope>
    <source>
        <strain evidence="1">Rhizoctonia solani AG1-IB 7/3/14</strain>
    </source>
</reference>
<protein>
    <submittedName>
        <fullName evidence="1">Uncharacterized protein</fullName>
    </submittedName>
</protein>
<gene>
    <name evidence="1" type="ORF">RSOLAG1IB_11553</name>
</gene>
<accession>A0A0B7F7I5</accession>
<keyword evidence="2" id="KW-1185">Reference proteome</keyword>